<dbReference type="KEGG" id="thd:BHV28_02970"/>
<feature type="domain" description="M23ase beta-sheet core" evidence="8">
    <location>
        <begin position="505"/>
        <end position="602"/>
    </location>
</feature>
<evidence type="ECO:0000313" key="10">
    <source>
        <dbReference type="Proteomes" id="UP000188912"/>
    </source>
</evidence>
<keyword evidence="5" id="KW-0862">Zinc</keyword>
<dbReference type="GO" id="GO:0046872">
    <property type="term" value="F:metal ion binding"/>
    <property type="evidence" value="ECO:0007669"/>
    <property type="project" value="UniProtKB-KW"/>
</dbReference>
<keyword evidence="3" id="KW-0479">Metal-binding</keyword>
<keyword evidence="7" id="KW-0472">Membrane</keyword>
<dbReference type="CDD" id="cd12797">
    <property type="entry name" value="M23_peptidase"/>
    <property type="match status" value="1"/>
</dbReference>
<dbReference type="GO" id="GO:0006508">
    <property type="term" value="P:proteolysis"/>
    <property type="evidence" value="ECO:0007669"/>
    <property type="project" value="UniProtKB-KW"/>
</dbReference>
<comment type="cofactor">
    <cofactor evidence="1">
        <name>Zn(2+)</name>
        <dbReference type="ChEBI" id="CHEBI:29105"/>
    </cofactor>
</comment>
<evidence type="ECO:0000256" key="5">
    <source>
        <dbReference type="ARBA" id="ARBA00022833"/>
    </source>
</evidence>
<protein>
    <recommendedName>
        <fullName evidence="8">M23ase beta-sheet core domain-containing protein</fullName>
    </recommendedName>
</protein>
<evidence type="ECO:0000256" key="1">
    <source>
        <dbReference type="ARBA" id="ARBA00001947"/>
    </source>
</evidence>
<proteinExistence type="predicted"/>
<gene>
    <name evidence="9" type="ORF">BHV28_02970</name>
</gene>
<dbReference type="Gene3D" id="2.70.70.10">
    <property type="entry name" value="Glucose Permease (Domain IIA)"/>
    <property type="match status" value="1"/>
</dbReference>
<keyword evidence="6" id="KW-0482">Metalloprotease</keyword>
<reference evidence="9 10" key="1">
    <citation type="journal article" date="2010" name="Science">
        <title>Genomic comparison of the ants Camponotus floridanus and Harpegnathos saltator.</title>
        <authorList>
            <person name="Bonasio R."/>
            <person name="Zhang G."/>
            <person name="Ye C."/>
            <person name="Mutti N.S."/>
            <person name="Fang X."/>
            <person name="Qin N."/>
            <person name="Donahue G."/>
            <person name="Yang P."/>
            <person name="Li Q."/>
            <person name="Li C."/>
            <person name="Zhang P."/>
            <person name="Huang Z."/>
            <person name="Berger S.L."/>
            <person name="Reinberg D."/>
            <person name="Wang J."/>
            <person name="Liebig J."/>
        </authorList>
    </citation>
    <scope>NUCLEOTIDE SEQUENCE [LARGE SCALE GENOMIC DNA]</scope>
    <source>
        <strain evidence="9 10">Hsal</strain>
    </source>
</reference>
<keyword evidence="10" id="KW-1185">Reference proteome</keyword>
<dbReference type="Proteomes" id="UP000188912">
    <property type="component" value="Chromosome"/>
</dbReference>
<organism evidence="9 10">
    <name type="scientific">Candidatus Tokpelaia hoelldobleri</name>
    <dbReference type="NCBI Taxonomy" id="1902579"/>
    <lineage>
        <taxon>Bacteria</taxon>
        <taxon>Pseudomonadati</taxon>
        <taxon>Pseudomonadota</taxon>
        <taxon>Alphaproteobacteria</taxon>
        <taxon>Hyphomicrobiales</taxon>
        <taxon>Candidatus Tokpelaia</taxon>
    </lineage>
</organism>
<dbReference type="InterPro" id="IPR050570">
    <property type="entry name" value="Cell_wall_metabolism_enzyme"/>
</dbReference>
<dbReference type="Gene3D" id="3.10.450.350">
    <property type="match status" value="1"/>
</dbReference>
<accession>A0A1U9JT28</accession>
<evidence type="ECO:0000256" key="3">
    <source>
        <dbReference type="ARBA" id="ARBA00022723"/>
    </source>
</evidence>
<evidence type="ECO:0000313" key="9">
    <source>
        <dbReference type="EMBL" id="AQS41019.1"/>
    </source>
</evidence>
<dbReference type="EMBL" id="CP017315">
    <property type="protein sequence ID" value="AQS41019.1"/>
    <property type="molecule type" value="Genomic_DNA"/>
</dbReference>
<reference evidence="9 10" key="2">
    <citation type="journal article" date="2016" name="Sci. Rep.">
        <title>The genome of Rhizobiales bacteria in predatory ants reveals urease gene functions but no genes for nitrogen fixation.</title>
        <authorList>
            <person name="Neuvonen M.M."/>
            <person name="Tamarit D."/>
            <person name="Naslund K."/>
            <person name="Liebig J."/>
            <person name="Feldhaar H."/>
            <person name="Moran N.A."/>
            <person name="Guy L."/>
            <person name="Andersson S.G."/>
        </authorList>
    </citation>
    <scope>NUCLEOTIDE SEQUENCE [LARGE SCALE GENOMIC DNA]</scope>
    <source>
        <strain evidence="9 10">Hsal</strain>
    </source>
</reference>
<dbReference type="GO" id="GO:0004222">
    <property type="term" value="F:metalloendopeptidase activity"/>
    <property type="evidence" value="ECO:0007669"/>
    <property type="project" value="TreeGrafter"/>
</dbReference>
<feature type="transmembrane region" description="Helical" evidence="7">
    <location>
        <begin position="31"/>
        <end position="56"/>
    </location>
</feature>
<evidence type="ECO:0000256" key="4">
    <source>
        <dbReference type="ARBA" id="ARBA00022801"/>
    </source>
</evidence>
<evidence type="ECO:0000259" key="8">
    <source>
        <dbReference type="Pfam" id="PF01551"/>
    </source>
</evidence>
<dbReference type="AlphaFoldDB" id="A0A1U9JT28"/>
<dbReference type="SUPFAM" id="SSF51261">
    <property type="entry name" value="Duplicated hybrid motif"/>
    <property type="match status" value="1"/>
</dbReference>
<evidence type="ECO:0000256" key="7">
    <source>
        <dbReference type="SAM" id="Phobius"/>
    </source>
</evidence>
<evidence type="ECO:0000256" key="6">
    <source>
        <dbReference type="ARBA" id="ARBA00023049"/>
    </source>
</evidence>
<name>A0A1U9JT28_9HYPH</name>
<dbReference type="Pfam" id="PF01551">
    <property type="entry name" value="Peptidase_M23"/>
    <property type="match status" value="1"/>
</dbReference>
<keyword evidence="7" id="KW-0812">Transmembrane</keyword>
<evidence type="ECO:0000256" key="2">
    <source>
        <dbReference type="ARBA" id="ARBA00022670"/>
    </source>
</evidence>
<sequence>MKHKGSMIKTGSEPAIIVQNMRPPDRRQVSTCWLAGTVLTGVTSCTLMGIALFAALDGREQLATPPQLLKQNEIPAQVFAAANSANDRLVMTRPRKAFDDKRKLELSTVQQVDGKEIIRSQTFELVDMTLAEQHEQDFDYPAFNAVSLFADAQKDMPVQSSVSNQNEAGNTQLTLQISDFPAAIAFDNSDTLQMEEIMQAVLSASGHLQEGEAQIATLHYIEPLQAGIYHPSFRFSDTLDVKIVQENVSILTGYRKSDATKSYSEDIIAFPRGESILSALQRANYSSDDAKQVARTFNSLGKITALEAGSVLRLGIEANRFNEEYIVRASIYKDRKHIFSIALNDHNAYNKSAEPEMSQFLKVALEGTTPVIRVDNNNLPTAYDAIFQSALAYNMAQSTTRQLIRVLAQDIDMKAHISANDSLQVFYPAAKENDKDARRDIYYISARFAGKERRYYRFQSEDGMVDYYNPDGRSAKPFLLRKPVPNGVFRSSFGARRHPILGYVRMHSGVDWAAPRGTPIIAAGDGKVIKAGWSSGYGNHTEIRHANGYVSSYSHQSGFARGITEGATVQQGQVIGYVGSTGLSTGPHCHFEVIVNGTKVDPMRIRLPDSKALKGKDLEAFKQERDRIDMLINNDSTGTRVASAITINNG</sequence>
<dbReference type="InterPro" id="IPR011055">
    <property type="entry name" value="Dup_hybrid_motif"/>
</dbReference>
<dbReference type="STRING" id="1902579.BHV28_02970"/>
<keyword evidence="2" id="KW-0645">Protease</keyword>
<keyword evidence="4" id="KW-0378">Hydrolase</keyword>
<dbReference type="InterPro" id="IPR016047">
    <property type="entry name" value="M23ase_b-sheet_dom"/>
</dbReference>
<dbReference type="PANTHER" id="PTHR21666:SF288">
    <property type="entry name" value="CELL DIVISION PROTEIN YTFB"/>
    <property type="match status" value="1"/>
</dbReference>
<dbReference type="PANTHER" id="PTHR21666">
    <property type="entry name" value="PEPTIDASE-RELATED"/>
    <property type="match status" value="1"/>
</dbReference>
<keyword evidence="7" id="KW-1133">Transmembrane helix</keyword>